<gene>
    <name evidence="3" type="ORF">GT019_16760</name>
</gene>
<dbReference type="PROSITE" id="PS51084">
    <property type="entry name" value="HIT_2"/>
    <property type="match status" value="1"/>
</dbReference>
<dbReference type="Pfam" id="PF01230">
    <property type="entry name" value="HIT"/>
    <property type="match status" value="1"/>
</dbReference>
<reference evidence="3 4" key="1">
    <citation type="submission" date="2020-01" db="EMBL/GenBank/DDBJ databases">
        <title>Paenibacillus soybeanensis sp. nov. isolated from the nodules of soybean (Glycine max(L.) Merr).</title>
        <authorList>
            <person name="Wang H."/>
        </authorList>
    </citation>
    <scope>NUCLEOTIDE SEQUENCE [LARGE SCALE GENOMIC DNA]</scope>
    <source>
        <strain evidence="3 4">T1</strain>
    </source>
</reference>
<comment type="caution">
    <text evidence="3">The sequence shown here is derived from an EMBL/GenBank/DDBJ whole genome shotgun (WGS) entry which is preliminary data.</text>
</comment>
<accession>A0ABW9XSA1</accession>
<dbReference type="Gene3D" id="3.30.428.10">
    <property type="entry name" value="HIT-like"/>
    <property type="match status" value="1"/>
</dbReference>
<dbReference type="Proteomes" id="UP000665561">
    <property type="component" value="Unassembled WGS sequence"/>
</dbReference>
<keyword evidence="4" id="KW-1185">Reference proteome</keyword>
<feature type="domain" description="HIT" evidence="2">
    <location>
        <begin position="26"/>
        <end position="144"/>
    </location>
</feature>
<evidence type="ECO:0000313" key="4">
    <source>
        <dbReference type="Proteomes" id="UP000665561"/>
    </source>
</evidence>
<protein>
    <submittedName>
        <fullName evidence="3">HIT domain-containing protein</fullName>
    </submittedName>
</protein>
<dbReference type="InterPro" id="IPR011146">
    <property type="entry name" value="HIT-like"/>
</dbReference>
<dbReference type="InterPro" id="IPR036265">
    <property type="entry name" value="HIT-like_sf"/>
</dbReference>
<feature type="short sequence motif" description="Histidine triad motif" evidence="1">
    <location>
        <begin position="127"/>
        <end position="131"/>
    </location>
</feature>
<dbReference type="RefSeq" id="WP_161744334.1">
    <property type="nucleotide sequence ID" value="NZ_JAAAMV010000012.1"/>
</dbReference>
<sequence>MNVKCSIVCDFCDALMTSRDMGETVAFSKLSSNEKFSRTIFETENFSVICGIGAFVEGYVLLLPKDHYISMAHLDKELEREFITVHNRLVGILREIYTDVIVFEHGAMEVEEPSLFYGQGGGACVDHAHFHYIPVRGIAGELLSHLKSAFSFRAIEDLSVLGSQAKRQVPYLFLQSDSGEKYIFDAPDIESQYLRRRISELCGVPNKWNWRSYPEVDKMLRTVKRINSLVESR</sequence>
<evidence type="ECO:0000259" key="2">
    <source>
        <dbReference type="PROSITE" id="PS51084"/>
    </source>
</evidence>
<proteinExistence type="predicted"/>
<dbReference type="SUPFAM" id="SSF54197">
    <property type="entry name" value="HIT-like"/>
    <property type="match status" value="1"/>
</dbReference>
<evidence type="ECO:0000256" key="1">
    <source>
        <dbReference type="PROSITE-ProRule" id="PRU00464"/>
    </source>
</evidence>
<dbReference type="EMBL" id="JAAAMV010000012">
    <property type="protein sequence ID" value="NBD25534.1"/>
    <property type="molecule type" value="Genomic_DNA"/>
</dbReference>
<organism evidence="3 4">
    <name type="scientific">Paenibacillus glycinis</name>
    <dbReference type="NCBI Taxonomy" id="2697035"/>
    <lineage>
        <taxon>Bacteria</taxon>
        <taxon>Bacillati</taxon>
        <taxon>Bacillota</taxon>
        <taxon>Bacilli</taxon>
        <taxon>Bacillales</taxon>
        <taxon>Paenibacillaceae</taxon>
        <taxon>Paenibacillus</taxon>
    </lineage>
</organism>
<evidence type="ECO:0000313" key="3">
    <source>
        <dbReference type="EMBL" id="NBD25534.1"/>
    </source>
</evidence>
<name>A0ABW9XSA1_9BACL</name>